<dbReference type="RefSeq" id="WP_162336153.1">
    <property type="nucleotide sequence ID" value="NZ_JBHSRQ010000007.1"/>
</dbReference>
<dbReference type="Pfam" id="PF07179">
    <property type="entry name" value="SseB"/>
    <property type="match status" value="1"/>
</dbReference>
<dbReference type="EMBL" id="PDWW01000001">
    <property type="protein sequence ID" value="KAF1727529.1"/>
    <property type="molecule type" value="Genomic_DNA"/>
</dbReference>
<protein>
    <recommendedName>
        <fullName evidence="1">SseB protein N-terminal domain-containing protein</fullName>
    </recommendedName>
</protein>
<evidence type="ECO:0000313" key="2">
    <source>
        <dbReference type="EMBL" id="KAF1727529.1"/>
    </source>
</evidence>
<keyword evidence="3" id="KW-1185">Reference proteome</keyword>
<sequence>MSTVSEGELEHWFEQGMQSYTNESRFFSCLIRAMVYAYVPVSDDSKNVRLIQFRHPDGYDAIPFFTSAQRAARSSFNGLRTIRLPCTTLFEQTRGATLMVNPNDGGAVLFPEEVATLLQSGTLETFEKVSLGEGPVDVRPATSAPDNLIRALDGNVPLPPFIREIYLLEKRAVDGRSSRASLLIYAGVEARQMERGARHLVSVVQALDPRPEDIVDVAVFDIAQAKPGFLDEIGGIPVFASGD</sequence>
<comment type="caution">
    <text evidence="2">The sequence shown here is derived from an EMBL/GenBank/DDBJ whole genome shotgun (WGS) entry which is preliminary data.</text>
</comment>
<name>A0ABQ6ZMG5_9GAMM</name>
<dbReference type="InterPro" id="IPR009839">
    <property type="entry name" value="SseB_N"/>
</dbReference>
<organism evidence="2 3">
    <name type="scientific">Pseudoxanthomonas japonensis</name>
    <dbReference type="NCBI Taxonomy" id="69284"/>
    <lineage>
        <taxon>Bacteria</taxon>
        <taxon>Pseudomonadati</taxon>
        <taxon>Pseudomonadota</taxon>
        <taxon>Gammaproteobacteria</taxon>
        <taxon>Lysobacterales</taxon>
        <taxon>Lysobacteraceae</taxon>
        <taxon>Pseudoxanthomonas</taxon>
    </lineage>
</organism>
<feature type="domain" description="SseB protein N-terminal" evidence="1">
    <location>
        <begin position="17"/>
        <end position="115"/>
    </location>
</feature>
<proteinExistence type="predicted"/>
<accession>A0ABQ6ZMG5</accession>
<evidence type="ECO:0000313" key="3">
    <source>
        <dbReference type="Proteomes" id="UP000781710"/>
    </source>
</evidence>
<evidence type="ECO:0000259" key="1">
    <source>
        <dbReference type="Pfam" id="PF07179"/>
    </source>
</evidence>
<dbReference type="Proteomes" id="UP000781710">
    <property type="component" value="Unassembled WGS sequence"/>
</dbReference>
<reference evidence="2 3" key="1">
    <citation type="submission" date="2017-10" db="EMBL/GenBank/DDBJ databases">
        <title>Whole genome sequencing of members of genus Pseudoxanthomonas.</title>
        <authorList>
            <person name="Kumar S."/>
            <person name="Bansal K."/>
            <person name="Kaur A."/>
            <person name="Patil P."/>
            <person name="Sharma S."/>
            <person name="Patil P.B."/>
        </authorList>
    </citation>
    <scope>NUCLEOTIDE SEQUENCE [LARGE SCALE GENOMIC DNA]</scope>
    <source>
        <strain evidence="2 3">DSM 17109</strain>
    </source>
</reference>
<gene>
    <name evidence="2" type="ORF">CSC78_01565</name>
</gene>